<evidence type="ECO:0000313" key="3">
    <source>
        <dbReference type="Proteomes" id="UP000185829"/>
    </source>
</evidence>
<evidence type="ECO:0000259" key="1">
    <source>
        <dbReference type="PROSITE" id="PS51186"/>
    </source>
</evidence>
<dbReference type="Proteomes" id="UP000185829">
    <property type="component" value="Unassembled WGS sequence"/>
</dbReference>
<feature type="domain" description="N-acetyltransferase" evidence="1">
    <location>
        <begin position="3"/>
        <end position="151"/>
    </location>
</feature>
<dbReference type="CDD" id="cd04301">
    <property type="entry name" value="NAT_SF"/>
    <property type="match status" value="1"/>
</dbReference>
<dbReference type="InterPro" id="IPR016181">
    <property type="entry name" value="Acyl_CoA_acyltransferase"/>
</dbReference>
<protein>
    <submittedName>
        <fullName evidence="2">Diamine N-acetyltransferase</fullName>
    </submittedName>
</protein>
<dbReference type="GO" id="GO:0016747">
    <property type="term" value="F:acyltransferase activity, transferring groups other than amino-acyl groups"/>
    <property type="evidence" value="ECO:0007669"/>
    <property type="project" value="InterPro"/>
</dbReference>
<dbReference type="Gene3D" id="3.40.630.30">
    <property type="match status" value="1"/>
</dbReference>
<reference evidence="2 3" key="1">
    <citation type="submission" date="2017-01" db="EMBL/GenBank/DDBJ databases">
        <authorList>
            <person name="Varghese N."/>
            <person name="Submissions S."/>
        </authorList>
    </citation>
    <scope>NUCLEOTIDE SEQUENCE [LARGE SCALE GENOMIC DNA]</scope>
    <source>
        <strain evidence="2 3">RUG2-6</strain>
    </source>
</reference>
<dbReference type="Pfam" id="PF00583">
    <property type="entry name" value="Acetyltransf_1"/>
    <property type="match status" value="1"/>
</dbReference>
<dbReference type="AlphaFoldDB" id="A0A9X8WNN7"/>
<evidence type="ECO:0000313" key="2">
    <source>
        <dbReference type="EMBL" id="SIS15267.1"/>
    </source>
</evidence>
<proteinExistence type="predicted"/>
<dbReference type="EMBL" id="FTMX01000025">
    <property type="protein sequence ID" value="SIS15267.1"/>
    <property type="molecule type" value="Genomic_DNA"/>
</dbReference>
<name>A0A9X8WNN7_9BACI</name>
<comment type="caution">
    <text evidence="2">The sequence shown here is derived from an EMBL/GenBank/DDBJ whole genome shotgun (WGS) entry which is preliminary data.</text>
</comment>
<sequence>MVISIREIDKKNYIEVCELTSNKDGARTLDEEYICSNAMSLAESKYFSTMKPMSIYNDDDLIGFFTYEYIEKTPDLVTICRYMIDHKFLGKGLGRKSFKAILNYFKESVKVGSVELMIENENTIAKNLYTSFGFTFTGKIDRNEYYYRLDF</sequence>
<dbReference type="PANTHER" id="PTHR43415">
    <property type="entry name" value="SPERMIDINE N(1)-ACETYLTRANSFERASE"/>
    <property type="match status" value="1"/>
</dbReference>
<dbReference type="RefSeq" id="WP_076373287.1">
    <property type="nucleotide sequence ID" value="NZ_FTMX01000025.1"/>
</dbReference>
<dbReference type="PANTHER" id="PTHR43415:SF3">
    <property type="entry name" value="GNAT-FAMILY ACETYLTRANSFERASE"/>
    <property type="match status" value="1"/>
</dbReference>
<dbReference type="PROSITE" id="PS51186">
    <property type="entry name" value="GNAT"/>
    <property type="match status" value="1"/>
</dbReference>
<dbReference type="SUPFAM" id="SSF55729">
    <property type="entry name" value="Acyl-CoA N-acyltransferases (Nat)"/>
    <property type="match status" value="1"/>
</dbReference>
<organism evidence="2 3">
    <name type="scientific">Peribacillus simplex</name>
    <dbReference type="NCBI Taxonomy" id="1478"/>
    <lineage>
        <taxon>Bacteria</taxon>
        <taxon>Bacillati</taxon>
        <taxon>Bacillota</taxon>
        <taxon>Bacilli</taxon>
        <taxon>Bacillales</taxon>
        <taxon>Bacillaceae</taxon>
        <taxon>Peribacillus</taxon>
    </lineage>
</organism>
<dbReference type="InterPro" id="IPR000182">
    <property type="entry name" value="GNAT_dom"/>
</dbReference>
<accession>A0A9X8WNN7</accession>
<gene>
    <name evidence="2" type="ORF">SAMN05878482_1254</name>
</gene>